<name>A0A015K3T9_RHIIW</name>
<evidence type="ECO:0000313" key="2">
    <source>
        <dbReference type="EMBL" id="EXX76472.1"/>
    </source>
</evidence>
<gene>
    <name evidence="2" type="ORF">RirG_032890</name>
</gene>
<feature type="compositionally biased region" description="Basic and acidic residues" evidence="1">
    <location>
        <begin position="137"/>
        <end position="146"/>
    </location>
</feature>
<evidence type="ECO:0000256" key="1">
    <source>
        <dbReference type="SAM" id="MobiDB-lite"/>
    </source>
</evidence>
<dbReference type="OrthoDB" id="2330679at2759"/>
<keyword evidence="3" id="KW-1185">Reference proteome</keyword>
<reference evidence="2 3" key="1">
    <citation type="submission" date="2014-02" db="EMBL/GenBank/DDBJ databases">
        <title>Single nucleus genome sequencing reveals high similarity among nuclei of an endomycorrhizal fungus.</title>
        <authorList>
            <person name="Lin K."/>
            <person name="Geurts R."/>
            <person name="Zhang Z."/>
            <person name="Limpens E."/>
            <person name="Saunders D.G."/>
            <person name="Mu D."/>
            <person name="Pang E."/>
            <person name="Cao H."/>
            <person name="Cha H."/>
            <person name="Lin T."/>
            <person name="Zhou Q."/>
            <person name="Shang Y."/>
            <person name="Li Y."/>
            <person name="Ivanov S."/>
            <person name="Sharma T."/>
            <person name="Velzen R.V."/>
            <person name="Ruijter N.D."/>
            <person name="Aanen D.K."/>
            <person name="Win J."/>
            <person name="Kamoun S."/>
            <person name="Bisseling T."/>
            <person name="Huang S."/>
        </authorList>
    </citation>
    <scope>NUCLEOTIDE SEQUENCE [LARGE SCALE GENOMIC DNA]</scope>
    <source>
        <strain evidence="3">DAOM197198w</strain>
    </source>
</reference>
<feature type="region of interest" description="Disordered" evidence="1">
    <location>
        <begin position="122"/>
        <end position="171"/>
    </location>
</feature>
<dbReference type="EMBL" id="JEMT01012229">
    <property type="protein sequence ID" value="EXX76472.1"/>
    <property type="molecule type" value="Genomic_DNA"/>
</dbReference>
<evidence type="ECO:0000313" key="3">
    <source>
        <dbReference type="Proteomes" id="UP000022910"/>
    </source>
</evidence>
<dbReference type="Proteomes" id="UP000022910">
    <property type="component" value="Unassembled WGS sequence"/>
</dbReference>
<proteinExistence type="predicted"/>
<protein>
    <submittedName>
        <fullName evidence="2">Uncharacterized protein</fullName>
    </submittedName>
</protein>
<dbReference type="AlphaFoldDB" id="A0A015K3T9"/>
<organism evidence="2 3">
    <name type="scientific">Rhizophagus irregularis (strain DAOM 197198w)</name>
    <name type="common">Glomus intraradices</name>
    <dbReference type="NCBI Taxonomy" id="1432141"/>
    <lineage>
        <taxon>Eukaryota</taxon>
        <taxon>Fungi</taxon>
        <taxon>Fungi incertae sedis</taxon>
        <taxon>Mucoromycota</taxon>
        <taxon>Glomeromycotina</taxon>
        <taxon>Glomeromycetes</taxon>
        <taxon>Glomerales</taxon>
        <taxon>Glomeraceae</taxon>
        <taxon>Rhizophagus</taxon>
    </lineage>
</organism>
<feature type="compositionally biased region" description="Polar residues" evidence="1">
    <location>
        <begin position="147"/>
        <end position="171"/>
    </location>
</feature>
<sequence>MLSKVKILLDRTEPSNRLHVLALDLETQSYLSIKISSPEEIIERDIKRNYKDILNAYMLFMIDFQTAFKAAKKSNKQFRSNSKSFKKPLLFWGSSPSEVTDEYKRIFQNYKKLKPKVRDFIPFRPKENANKNNDQPELEKGQDKSLNDINSLTPQPEAFQSDNLKIDQNNSPNDFLQHEFIRNPSFDYFDSVYNDENLDQDNSFNSANGQPETIHFESFENSSGQNSYIDYVNLQLETIPENAYLTINIGENENLFYLDQDDSSDNTHNLILQPQFKNFEATFQNDNYTNNLLFPSETIHYPFADFEIDY</sequence>
<comment type="caution">
    <text evidence="2">The sequence shown here is derived from an EMBL/GenBank/DDBJ whole genome shotgun (WGS) entry which is preliminary data.</text>
</comment>
<accession>A0A015K3T9</accession>
<dbReference type="HOGENOM" id="CLU_897557_0_0_1"/>